<keyword evidence="5 11" id="KW-0472">Membrane</keyword>
<dbReference type="GO" id="GO:0000139">
    <property type="term" value="C:Golgi membrane"/>
    <property type="evidence" value="ECO:0007669"/>
    <property type="project" value="UniProtKB-SubCell"/>
</dbReference>
<evidence type="ECO:0000256" key="7">
    <source>
        <dbReference type="ARBA" id="ARBA00023209"/>
    </source>
</evidence>
<keyword evidence="10 11" id="KW-0670">Pyruvate</keyword>
<dbReference type="Pfam" id="PF02666">
    <property type="entry name" value="PS_Dcarbxylase"/>
    <property type="match status" value="1"/>
</dbReference>
<evidence type="ECO:0000256" key="9">
    <source>
        <dbReference type="ARBA" id="ARBA00023264"/>
    </source>
</evidence>
<dbReference type="SMART" id="SM00239">
    <property type="entry name" value="C2"/>
    <property type="match status" value="2"/>
</dbReference>
<evidence type="ECO:0000256" key="4">
    <source>
        <dbReference type="ARBA" id="ARBA00023098"/>
    </source>
</evidence>
<evidence type="ECO:0000256" key="10">
    <source>
        <dbReference type="ARBA" id="ARBA00023317"/>
    </source>
</evidence>
<dbReference type="EMBL" id="GG692405">
    <property type="protein sequence ID" value="EER30288.1"/>
    <property type="molecule type" value="Genomic_DNA"/>
</dbReference>
<dbReference type="Pfam" id="PF00168">
    <property type="entry name" value="C2"/>
    <property type="match status" value="2"/>
</dbReference>
<comment type="pathway">
    <text evidence="1">Lipid metabolism.</text>
</comment>
<dbReference type="Gene3D" id="2.60.40.150">
    <property type="entry name" value="C2 domain"/>
    <property type="match status" value="2"/>
</dbReference>
<evidence type="ECO:0000256" key="12">
    <source>
        <dbReference type="SAM" id="MobiDB-lite"/>
    </source>
</evidence>
<proteinExistence type="inferred from homology"/>
<feature type="active site" description="Charge relay system; for autoendoproteolytic cleavage activity" evidence="11">
    <location>
        <position position="979"/>
    </location>
</feature>
<evidence type="ECO:0000256" key="2">
    <source>
        <dbReference type="ARBA" id="ARBA00022516"/>
    </source>
</evidence>
<evidence type="ECO:0000313" key="15">
    <source>
        <dbReference type="Proteomes" id="UP000002037"/>
    </source>
</evidence>
<dbReference type="GO" id="GO:0010008">
    <property type="term" value="C:endosome membrane"/>
    <property type="evidence" value="ECO:0007669"/>
    <property type="project" value="UniProtKB-SubCell"/>
</dbReference>
<feature type="domain" description="C2" evidence="13">
    <location>
        <begin position="335"/>
        <end position="457"/>
    </location>
</feature>
<sequence>MNSSASLALTDGPKNNYNKSSSVSLNSKISSDSTSPQFPLYLKINCNSAADLVPSDNPTGEVKKKKYSSSKSVNPILVAQLNDTIKTTSRKLDTNQPSWNDEIYLPLKLQDHSPLLVFSVWDKHTRYKNYLGEFRIDIRDIFIKDDGKFISKTDYKWYKLISSTQIHSFVTGSILVSFELMLRNNSKKSKFSSTSSILNKLNNLSLEQDNLESAFRNWIDSLVTVSGVSIKNGIKPNDQGFYDDSMVNGSDLESVLTDRSSIHNYLTIGDAIAPNTSRNSLAIPHDDVGSFSDASFISTDGGYASDTANGLFNKEAMVSSPKKKGLRSKLRHRVKEDADKFELASRQVLGVVFIEIVSCEDLPPYKNFTRTTFDMDPFVVVSFGKKTFRTGWKRHTLNPVFKERLAFEILPHESNFSIQFLVLDKDHFSFHDDVAHISLPLRDITEYATVRPVEENNLDITDGPDLVREKTPVSFTTPEHEAPSNASVTILCNEEGNDSNIHTRSRKKFSKKKLVRVQTDPTQSRTMSLSLNLHDQKFIGKYSPKLKIRVRFETYSELRKQFWRVLLKEYQKISVNPDETYDYIELISLLDTVGCTNSDEVVEKFYTNLNKSAWGGDLLTFDEIIEQLELHLTSESKGDDNTKIFVFDSCPICNQKRVSKKQDLDIITHFAICASKDWNGVSKILSSSYVTPTQATKKWFTKALIKLTYGKYKLGGNSANILVQDRMTGIILEEKMSVYVRLGIRLLYKGLDKARSKRVRIILRNMSIKQGKKFDSPSSKSDIASFIKFHKLNLEECLLQDPDQYPTFNEFFYRKLKPGARLIEGETNDKIITSPADCRCVVFDSIDEATKLWIKGTGFTVQKLIHDDQQIHIPSYSLGIFRLAPQDYHRFHSPVDGVIESIKNIEGEYYTVNPMAIRSQLDVFGENVRSIVTIRTSNFERIYMIAVGAMMVGSTVFTVEVGSKLTKGQEVGYFKFGGSTILLLIESSKFKFDSDLIKNSNAGLETLLQVGQSIGHSPDINEYTRHHVSFDELDKNRQLKLIRVLTGGDLKDKHQLSNWEANSIVMEDFQPSDLFEEDSIERIIE</sequence>
<dbReference type="SUPFAM" id="SSF49562">
    <property type="entry name" value="C2 domain (Calcium/lipid-binding domain, CaLB)"/>
    <property type="match status" value="2"/>
</dbReference>
<feature type="compositionally biased region" description="Low complexity" evidence="12">
    <location>
        <begin position="14"/>
        <end position="28"/>
    </location>
</feature>
<keyword evidence="4 11" id="KW-0443">Lipid metabolism</keyword>
<comment type="similarity">
    <text evidence="11">Belongs to the phosphatidylserine decarboxylase family. PSD-B subfamily. Eukaryotic type II sub-subfamily.</text>
</comment>
<name>C5MJ29_CANTT</name>
<evidence type="ECO:0000256" key="5">
    <source>
        <dbReference type="ARBA" id="ARBA00023136"/>
    </source>
</evidence>
<feature type="site" description="Cleavage (non-hydrolytic); by autocatalysis" evidence="11">
    <location>
        <begin position="978"/>
        <end position="979"/>
    </location>
</feature>
<dbReference type="GO" id="GO:0016540">
    <property type="term" value="P:protein autoprocessing"/>
    <property type="evidence" value="ECO:0007669"/>
    <property type="project" value="UniProtKB-UniRule"/>
</dbReference>
<accession>C5MJ29</accession>
<dbReference type="HAMAP" id="MF_00663">
    <property type="entry name" value="PS_decarb_PSD_B_type2"/>
    <property type="match status" value="1"/>
</dbReference>
<dbReference type="eggNOG" id="KOG2419">
    <property type="taxonomic scope" value="Eukaryota"/>
</dbReference>
<comment type="subunit">
    <text evidence="11">Heterodimer of a large membrane-associated beta subunit and a small pyruvoyl-containing alpha subunit. Interacts with pstB2. This interaction may be a means to structurally tether the donor membrane (ER) harboring PstB2 to acceptor membranes (Golgi/endosomes) harboring PSD2 during PtdSer transport to the site of PtdEtn synthesis.</text>
</comment>
<dbReference type="PANTHER" id="PTHR10067">
    <property type="entry name" value="PHOSPHATIDYLSERINE DECARBOXYLASE"/>
    <property type="match status" value="1"/>
</dbReference>
<feature type="active site" description="Charge relay system; for autoendoproteolytic cleavage activity" evidence="11">
    <location>
        <position position="892"/>
    </location>
</feature>
<evidence type="ECO:0000256" key="1">
    <source>
        <dbReference type="ARBA" id="ARBA00005189"/>
    </source>
</evidence>
<keyword evidence="9 11" id="KW-1208">Phospholipid metabolism</keyword>
<dbReference type="OrthoDB" id="67700at2759"/>
<keyword evidence="2 11" id="KW-0444">Lipid biosynthesis</keyword>
<dbReference type="Proteomes" id="UP000002037">
    <property type="component" value="Unassembled WGS sequence"/>
</dbReference>
<dbReference type="AlphaFoldDB" id="C5MJ29"/>
<dbReference type="UniPathway" id="UPA00558">
    <property type="reaction ID" value="UER00616"/>
</dbReference>
<keyword evidence="8 11" id="KW-0456">Lyase</keyword>
<keyword evidence="11" id="KW-0967">Endosome</keyword>
<comment type="domain">
    <text evidence="11">The C2 domains have an essential, but non-catalytic function. They may facilitate interactions with other proteins and are required for lipid transport function.</text>
</comment>
<dbReference type="GeneID" id="8298721"/>
<evidence type="ECO:0000256" key="11">
    <source>
        <dbReference type="HAMAP-Rule" id="MF_03209"/>
    </source>
</evidence>
<comment type="cofactor">
    <cofactor evidence="11">
        <name>pyruvate</name>
        <dbReference type="ChEBI" id="CHEBI:15361"/>
    </cofactor>
    <text evidence="11">Binds 1 pyruvoyl group covalently per subunit.</text>
</comment>
<dbReference type="NCBIfam" id="TIGR00163">
    <property type="entry name" value="PS_decarb"/>
    <property type="match status" value="1"/>
</dbReference>
<evidence type="ECO:0000256" key="3">
    <source>
        <dbReference type="ARBA" id="ARBA00022793"/>
    </source>
</evidence>
<keyword evidence="3 11" id="KW-0210">Decarboxylase</keyword>
<dbReference type="GO" id="GO:0006656">
    <property type="term" value="P:phosphatidylcholine biosynthetic process"/>
    <property type="evidence" value="ECO:0007669"/>
    <property type="project" value="EnsemblFungi"/>
</dbReference>
<dbReference type="InterPro" id="IPR003817">
    <property type="entry name" value="PS_Dcarbxylase"/>
</dbReference>
<keyword evidence="15" id="KW-1185">Reference proteome</keyword>
<evidence type="ECO:0000256" key="6">
    <source>
        <dbReference type="ARBA" id="ARBA00023145"/>
    </source>
</evidence>
<dbReference type="PANTHER" id="PTHR10067:SF17">
    <property type="entry name" value="PHOSPHATIDYLSERINE DECARBOXYLASE PROENZYME 2"/>
    <property type="match status" value="1"/>
</dbReference>
<dbReference type="InterPro" id="IPR033179">
    <property type="entry name" value="PSD_type2_pro"/>
</dbReference>
<organism evidence="14 15">
    <name type="scientific">Candida tropicalis (strain ATCC MYA-3404 / T1)</name>
    <name type="common">Yeast</name>
    <dbReference type="NCBI Taxonomy" id="294747"/>
    <lineage>
        <taxon>Eukaryota</taxon>
        <taxon>Fungi</taxon>
        <taxon>Dikarya</taxon>
        <taxon>Ascomycota</taxon>
        <taxon>Saccharomycotina</taxon>
        <taxon>Pichiomycetes</taxon>
        <taxon>Debaryomycetaceae</taxon>
        <taxon>Candida/Lodderomyces clade</taxon>
        <taxon>Candida</taxon>
    </lineage>
</organism>
<evidence type="ECO:0000256" key="8">
    <source>
        <dbReference type="ARBA" id="ARBA00023239"/>
    </source>
</evidence>
<feature type="chain" id="PRO_5023566615" description="Phosphatidylserine decarboxylase 2 alpha chain" evidence="11">
    <location>
        <begin position="979"/>
        <end position="1085"/>
    </location>
</feature>
<dbReference type="STRING" id="294747.C5MJ29"/>
<dbReference type="InterPro" id="IPR000008">
    <property type="entry name" value="C2_dom"/>
</dbReference>
<keyword evidence="11" id="KW-0333">Golgi apparatus</keyword>
<feature type="active site" description="Schiff-base intermediate with substrate; via pyruvic acid; for decarboxylase activity" evidence="11">
    <location>
        <position position="979"/>
    </location>
</feature>
<keyword evidence="6 11" id="KW-0865">Zymogen</keyword>
<dbReference type="EC" id="4.1.1.65" evidence="11"/>
<dbReference type="GO" id="GO:0006646">
    <property type="term" value="P:phosphatidylethanolamine biosynthetic process"/>
    <property type="evidence" value="ECO:0007669"/>
    <property type="project" value="UniProtKB-UniRule"/>
</dbReference>
<comment type="subcellular location">
    <subcellularLocation>
        <location evidence="11">Golgi apparatus membrane</location>
        <topology evidence="11">Peripheral membrane protein</topology>
        <orientation evidence="11">Cytoplasmic side</orientation>
    </subcellularLocation>
    <subcellularLocation>
        <location evidence="11">Endosome membrane</location>
        <topology evidence="11">Peripheral membrane protein</topology>
        <orientation evidence="11">Cytoplasmic side</orientation>
    </subcellularLocation>
</comment>
<keyword evidence="7 11" id="KW-0594">Phospholipid biosynthesis</keyword>
<evidence type="ECO:0000313" key="14">
    <source>
        <dbReference type="EMBL" id="EER30288.1"/>
    </source>
</evidence>
<dbReference type="InterPro" id="IPR035892">
    <property type="entry name" value="C2_domain_sf"/>
</dbReference>
<gene>
    <name evidence="11" type="primary">PSD2</name>
    <name evidence="14" type="ORF">CTRG_06072</name>
</gene>
<feature type="active site" description="Charge relay system; for autoendoproteolytic cleavage activity" evidence="11">
    <location>
        <position position="837"/>
    </location>
</feature>
<dbReference type="VEuPathDB" id="FungiDB:CTRG_06072"/>
<comment type="function">
    <text evidence="11">Catalyzes the formation of phosphatidylethanolamine (PtdEtn) from phosphatidylserine (PtdSer). Plays a central role in phospholipid metabolism and in the interorganelle trafficking of phosphatidylserine.</text>
</comment>
<dbReference type="KEGG" id="ctp:CTRG_06072"/>
<dbReference type="PROSITE" id="PS50004">
    <property type="entry name" value="C2"/>
    <property type="match status" value="2"/>
</dbReference>
<reference evidence="14 15" key="1">
    <citation type="journal article" date="2009" name="Nature">
        <title>Evolution of pathogenicity and sexual reproduction in eight Candida genomes.</title>
        <authorList>
            <person name="Butler G."/>
            <person name="Rasmussen M.D."/>
            <person name="Lin M.F."/>
            <person name="Santos M.A."/>
            <person name="Sakthikumar S."/>
            <person name="Munro C.A."/>
            <person name="Rheinbay E."/>
            <person name="Grabherr M."/>
            <person name="Forche A."/>
            <person name="Reedy J.L."/>
            <person name="Agrafioti I."/>
            <person name="Arnaud M.B."/>
            <person name="Bates S."/>
            <person name="Brown A.J."/>
            <person name="Brunke S."/>
            <person name="Costanzo M.C."/>
            <person name="Fitzpatrick D.A."/>
            <person name="de Groot P.W."/>
            <person name="Harris D."/>
            <person name="Hoyer L.L."/>
            <person name="Hube B."/>
            <person name="Klis F.M."/>
            <person name="Kodira C."/>
            <person name="Lennard N."/>
            <person name="Logue M.E."/>
            <person name="Martin R."/>
            <person name="Neiman A.M."/>
            <person name="Nikolaou E."/>
            <person name="Quail M.A."/>
            <person name="Quinn J."/>
            <person name="Santos M.C."/>
            <person name="Schmitzberger F.F."/>
            <person name="Sherlock G."/>
            <person name="Shah P."/>
            <person name="Silverstein K.A."/>
            <person name="Skrzypek M.S."/>
            <person name="Soll D."/>
            <person name="Staggs R."/>
            <person name="Stansfield I."/>
            <person name="Stumpf M.P."/>
            <person name="Sudbery P.E."/>
            <person name="Srikantha T."/>
            <person name="Zeng Q."/>
            <person name="Berman J."/>
            <person name="Berriman M."/>
            <person name="Heitman J."/>
            <person name="Gow N.A."/>
            <person name="Lorenz M.C."/>
            <person name="Birren B.W."/>
            <person name="Kellis M."/>
            <person name="Cuomo C.A."/>
        </authorList>
    </citation>
    <scope>NUCLEOTIDE SEQUENCE [LARGE SCALE GENOMIC DNA]</scope>
    <source>
        <strain evidence="15">ATCC MYA-3404 / T1</strain>
    </source>
</reference>
<evidence type="ECO:0000259" key="13">
    <source>
        <dbReference type="PROSITE" id="PS50004"/>
    </source>
</evidence>
<protein>
    <recommendedName>
        <fullName evidence="11">Phosphatidylserine decarboxylase proenzyme 2</fullName>
        <ecNumber evidence="11">4.1.1.65</ecNumber>
    </recommendedName>
    <component>
        <recommendedName>
            <fullName evidence="11">Phosphatidylserine decarboxylase 2 beta chain</fullName>
        </recommendedName>
    </component>
    <component>
        <recommendedName>
            <fullName evidence="11">Phosphatidylserine decarboxylase 2 alpha chain</fullName>
        </recommendedName>
    </component>
</protein>
<dbReference type="GO" id="GO:0005795">
    <property type="term" value="C:Golgi stack"/>
    <property type="evidence" value="ECO:0007669"/>
    <property type="project" value="UniProtKB-UniRule"/>
</dbReference>
<feature type="modified residue" description="Pyruvic acid (Ser); by autocatalysis" evidence="11">
    <location>
        <position position="979"/>
    </location>
</feature>
<dbReference type="CDD" id="cd04039">
    <property type="entry name" value="C2_PSD"/>
    <property type="match status" value="1"/>
</dbReference>
<dbReference type="InterPro" id="IPR033177">
    <property type="entry name" value="PSD-B"/>
</dbReference>
<comment type="PTM">
    <text evidence="11">Is synthesized initially as an inactive proenzyme. Formation of the active enzyme involves a self-maturation process in which the active site pyruvoyl group is generated from an internal serine residue via an autocatalytic post-translational modification. Two non-identical subunits are generated from the proenzyme in this reaction, and the pyruvate is formed at the N-terminus of the alpha chain, which is derived from the carboxyl end of the proenzyme. The autoendoproteolytic cleavage occurs by a canonical serine protease mechanism, in which the side chain hydroxyl group of the serine supplies its oxygen atom to form the C-terminus of the beta chain, while the remainder of the serine residue undergoes an oxidative deamination to produce ammonia and the pyruvoyl prosthetic group on the alpha chain. During this reaction, the Ser that is part of the protease active site of the proenzyme becomes the pyruvoyl prosthetic group, which constitutes an essential element of the active site of the mature decarboxylase.</text>
</comment>
<feature type="region of interest" description="Disordered" evidence="12">
    <location>
        <begin position="1"/>
        <end position="28"/>
    </location>
</feature>
<feature type="chain" id="PRO_5023566613" description="Phosphatidylserine decarboxylase 2 beta chain" evidence="11">
    <location>
        <begin position="1"/>
        <end position="978"/>
    </location>
</feature>
<dbReference type="GO" id="GO:0004609">
    <property type="term" value="F:phosphatidylserine decarboxylase activity"/>
    <property type="evidence" value="ECO:0007669"/>
    <property type="project" value="UniProtKB-UniRule"/>
</dbReference>
<dbReference type="HOGENOM" id="CLU_002661_0_0_1"/>
<comment type="pathway">
    <text evidence="11">Phospholipid metabolism; phosphatidylethanolamine biosynthesis; phosphatidylethanolamine from CDP-diacylglycerol: step 2/2.</text>
</comment>
<comment type="catalytic activity">
    <reaction evidence="11">
        <text>a 1,2-diacyl-sn-glycero-3-phospho-L-serine + H(+) = a 1,2-diacyl-sn-glycero-3-phosphoethanolamine + CO2</text>
        <dbReference type="Rhea" id="RHEA:20828"/>
        <dbReference type="ChEBI" id="CHEBI:15378"/>
        <dbReference type="ChEBI" id="CHEBI:16526"/>
        <dbReference type="ChEBI" id="CHEBI:57262"/>
        <dbReference type="ChEBI" id="CHEBI:64612"/>
        <dbReference type="EC" id="4.1.1.65"/>
    </reaction>
</comment>
<feature type="domain" description="C2" evidence="13">
    <location>
        <begin position="23"/>
        <end position="154"/>
    </location>
</feature>
<dbReference type="RefSeq" id="XP_002546594.1">
    <property type="nucleotide sequence ID" value="XM_002546548.1"/>
</dbReference>